<proteinExistence type="predicted"/>
<protein>
    <submittedName>
        <fullName evidence="2">Uncharacterized protein</fullName>
    </submittedName>
</protein>
<accession>A0A3P6U3R0</accession>
<feature type="chain" id="PRO_5018019445" evidence="1">
    <location>
        <begin position="21"/>
        <end position="98"/>
    </location>
</feature>
<evidence type="ECO:0000256" key="1">
    <source>
        <dbReference type="SAM" id="SignalP"/>
    </source>
</evidence>
<dbReference type="AlphaFoldDB" id="A0A3P6U3R0"/>
<keyword evidence="1" id="KW-0732">Signal</keyword>
<evidence type="ECO:0000313" key="2">
    <source>
        <dbReference type="EMBL" id="VDK89523.1"/>
    </source>
</evidence>
<keyword evidence="3" id="KW-1185">Reference proteome</keyword>
<dbReference type="Proteomes" id="UP000281553">
    <property type="component" value="Unassembled WGS sequence"/>
</dbReference>
<gene>
    <name evidence="2" type="ORF">DILT_LOCUS4411</name>
</gene>
<feature type="signal peptide" evidence="1">
    <location>
        <begin position="1"/>
        <end position="20"/>
    </location>
</feature>
<evidence type="ECO:0000313" key="3">
    <source>
        <dbReference type="Proteomes" id="UP000281553"/>
    </source>
</evidence>
<sequence length="98" mass="11118">MTSLSLLLMFAVAQVLVCQASPNYQNLEVEDEKDVKRGDLKLTAKNKEEEEMKSFNDVEVDRSQEHRLVDEVNDFGLSIMPKCDTMKLTCFGCMPLAN</sequence>
<reference evidence="2 3" key="1">
    <citation type="submission" date="2018-11" db="EMBL/GenBank/DDBJ databases">
        <authorList>
            <consortium name="Pathogen Informatics"/>
        </authorList>
    </citation>
    <scope>NUCLEOTIDE SEQUENCE [LARGE SCALE GENOMIC DNA]</scope>
</reference>
<name>A0A3P6U3R0_DIBLA</name>
<dbReference type="EMBL" id="UYRU01045422">
    <property type="protein sequence ID" value="VDK89523.1"/>
    <property type="molecule type" value="Genomic_DNA"/>
</dbReference>
<organism evidence="2 3">
    <name type="scientific">Dibothriocephalus latus</name>
    <name type="common">Fish tapeworm</name>
    <name type="synonym">Diphyllobothrium latum</name>
    <dbReference type="NCBI Taxonomy" id="60516"/>
    <lineage>
        <taxon>Eukaryota</taxon>
        <taxon>Metazoa</taxon>
        <taxon>Spiralia</taxon>
        <taxon>Lophotrochozoa</taxon>
        <taxon>Platyhelminthes</taxon>
        <taxon>Cestoda</taxon>
        <taxon>Eucestoda</taxon>
        <taxon>Diphyllobothriidea</taxon>
        <taxon>Diphyllobothriidae</taxon>
        <taxon>Dibothriocephalus</taxon>
    </lineage>
</organism>